<dbReference type="InterPro" id="IPR001227">
    <property type="entry name" value="Ac_transferase_dom_sf"/>
</dbReference>
<dbReference type="SMART" id="SM00827">
    <property type="entry name" value="PKS_AT"/>
    <property type="match status" value="1"/>
</dbReference>
<evidence type="ECO:0000313" key="8">
    <source>
        <dbReference type="EMBL" id="XBS67965.1"/>
    </source>
</evidence>
<evidence type="ECO:0000259" key="6">
    <source>
        <dbReference type="PROSITE" id="PS50075"/>
    </source>
</evidence>
<comment type="pathway">
    <text evidence="1">Lipid metabolism; fatty acid biosynthesis.</text>
</comment>
<dbReference type="InterPro" id="IPR018201">
    <property type="entry name" value="Ketoacyl_synth_AS"/>
</dbReference>
<dbReference type="SMART" id="SM00823">
    <property type="entry name" value="PKS_PP"/>
    <property type="match status" value="1"/>
</dbReference>
<evidence type="ECO:0000256" key="3">
    <source>
        <dbReference type="ARBA" id="ARBA00022553"/>
    </source>
</evidence>
<dbReference type="InterPro" id="IPR020806">
    <property type="entry name" value="PKS_PP-bd"/>
</dbReference>
<dbReference type="GO" id="GO:0004312">
    <property type="term" value="F:fatty acid synthase activity"/>
    <property type="evidence" value="ECO:0007669"/>
    <property type="project" value="TreeGrafter"/>
</dbReference>
<dbReference type="Pfam" id="PF00550">
    <property type="entry name" value="PP-binding"/>
    <property type="match status" value="1"/>
</dbReference>
<accession>A0AAU7Q4I5</accession>
<dbReference type="SMART" id="SM00825">
    <property type="entry name" value="PKS_KS"/>
    <property type="match status" value="1"/>
</dbReference>
<dbReference type="InterPro" id="IPR009081">
    <property type="entry name" value="PP-bd_ACP"/>
</dbReference>
<feature type="region of interest" description="Disordered" evidence="5">
    <location>
        <begin position="544"/>
        <end position="577"/>
    </location>
</feature>
<dbReference type="Pfam" id="PF00698">
    <property type="entry name" value="Acyl_transf_1"/>
    <property type="match status" value="1"/>
</dbReference>
<dbReference type="InterPro" id="IPR020841">
    <property type="entry name" value="PKS_Beta-ketoAc_synthase_dom"/>
</dbReference>
<evidence type="ECO:0000259" key="7">
    <source>
        <dbReference type="PROSITE" id="PS52004"/>
    </source>
</evidence>
<dbReference type="Gene3D" id="3.40.366.10">
    <property type="entry name" value="Malonyl-Coenzyme A Acyl Carrier Protein, domain 2"/>
    <property type="match status" value="1"/>
</dbReference>
<gene>
    <name evidence="8" type="ORF">ABK905_13750</name>
</gene>
<dbReference type="GO" id="GO:0004315">
    <property type="term" value="F:3-oxoacyl-[acyl-carrier-protein] synthase activity"/>
    <property type="evidence" value="ECO:0007669"/>
    <property type="project" value="InterPro"/>
</dbReference>
<dbReference type="SUPFAM" id="SSF47336">
    <property type="entry name" value="ACP-like"/>
    <property type="match status" value="1"/>
</dbReference>
<dbReference type="InterPro" id="IPR032821">
    <property type="entry name" value="PKS_assoc"/>
</dbReference>
<evidence type="ECO:0000256" key="2">
    <source>
        <dbReference type="ARBA" id="ARBA00022450"/>
    </source>
</evidence>
<dbReference type="GO" id="GO:0031177">
    <property type="term" value="F:phosphopantetheine binding"/>
    <property type="evidence" value="ECO:0007669"/>
    <property type="project" value="InterPro"/>
</dbReference>
<dbReference type="InterPro" id="IPR016035">
    <property type="entry name" value="Acyl_Trfase/lysoPLipase"/>
</dbReference>
<protein>
    <submittedName>
        <fullName evidence="8">Beta-ketoacyl synthase N-terminal-like domain-containing protein</fullName>
    </submittedName>
</protein>
<dbReference type="PANTHER" id="PTHR43775">
    <property type="entry name" value="FATTY ACID SYNTHASE"/>
    <property type="match status" value="1"/>
</dbReference>
<dbReference type="InterPro" id="IPR014043">
    <property type="entry name" value="Acyl_transferase_dom"/>
</dbReference>
<dbReference type="SUPFAM" id="SSF52151">
    <property type="entry name" value="FabD/lysophospholipase-like"/>
    <property type="match status" value="1"/>
</dbReference>
<feature type="domain" description="Ketosynthase family 3 (KS3)" evidence="7">
    <location>
        <begin position="98"/>
        <end position="514"/>
    </location>
</feature>
<dbReference type="InterPro" id="IPR050091">
    <property type="entry name" value="PKS_NRPS_Biosynth_Enz"/>
</dbReference>
<dbReference type="GO" id="GO:0006633">
    <property type="term" value="P:fatty acid biosynthetic process"/>
    <property type="evidence" value="ECO:0007669"/>
    <property type="project" value="InterPro"/>
</dbReference>
<dbReference type="EMBL" id="CP157947">
    <property type="protein sequence ID" value="XBS67965.1"/>
    <property type="molecule type" value="Genomic_DNA"/>
</dbReference>
<proteinExistence type="predicted"/>
<dbReference type="PROSITE" id="PS52004">
    <property type="entry name" value="KS3_2"/>
    <property type="match status" value="1"/>
</dbReference>
<keyword evidence="3" id="KW-0597">Phosphoprotein</keyword>
<name>A0AAU7Q4I5_9GAMM</name>
<dbReference type="PANTHER" id="PTHR43775:SF37">
    <property type="entry name" value="SI:DKEY-61P9.11"/>
    <property type="match status" value="1"/>
</dbReference>
<feature type="domain" description="Carrier" evidence="6">
    <location>
        <begin position="1"/>
        <end position="79"/>
    </location>
</feature>
<dbReference type="InterPro" id="IPR014030">
    <property type="entry name" value="Ketoacyl_synth_N"/>
</dbReference>
<evidence type="ECO:0000256" key="5">
    <source>
        <dbReference type="SAM" id="MobiDB-lite"/>
    </source>
</evidence>
<dbReference type="PROSITE" id="PS50075">
    <property type="entry name" value="CARRIER"/>
    <property type="match status" value="1"/>
</dbReference>
<keyword evidence="4" id="KW-0808">Transferase</keyword>
<dbReference type="AlphaFoldDB" id="A0AAU7Q4I5"/>
<reference evidence="8" key="1">
    <citation type="submission" date="2024-06" db="EMBL/GenBank/DDBJ databases">
        <authorList>
            <person name="Coelho C."/>
            <person name="Bento M."/>
            <person name="Garcia E."/>
            <person name="Camelo A."/>
            <person name="Brandao I."/>
            <person name="Espirito Santo C."/>
            <person name="Trovao J."/>
            <person name="Verissimo A."/>
            <person name="Costa J."/>
            <person name="Tiago I."/>
        </authorList>
    </citation>
    <scope>NUCLEOTIDE SEQUENCE</scope>
    <source>
        <strain evidence="8">KWT182</strain>
    </source>
</reference>
<evidence type="ECO:0000256" key="4">
    <source>
        <dbReference type="ARBA" id="ARBA00022679"/>
    </source>
</evidence>
<dbReference type="Pfam" id="PF00109">
    <property type="entry name" value="ketoacyl-synt"/>
    <property type="match status" value="1"/>
</dbReference>
<dbReference type="Pfam" id="PF16197">
    <property type="entry name" value="KAsynt_C_assoc"/>
    <property type="match status" value="1"/>
</dbReference>
<dbReference type="Gene3D" id="1.10.1200.10">
    <property type="entry name" value="ACP-like"/>
    <property type="match status" value="1"/>
</dbReference>
<dbReference type="InterPro" id="IPR016039">
    <property type="entry name" value="Thiolase-like"/>
</dbReference>
<dbReference type="CDD" id="cd00833">
    <property type="entry name" value="PKS"/>
    <property type="match status" value="1"/>
</dbReference>
<organism evidence="8">
    <name type="scientific">Acerihabitans sp. KWT182</name>
    <dbReference type="NCBI Taxonomy" id="3157919"/>
    <lineage>
        <taxon>Bacteria</taxon>
        <taxon>Pseudomonadati</taxon>
        <taxon>Pseudomonadota</taxon>
        <taxon>Gammaproteobacteria</taxon>
        <taxon>Enterobacterales</taxon>
        <taxon>Pectobacteriaceae</taxon>
        <taxon>Acerihabitans</taxon>
    </lineage>
</organism>
<dbReference type="InterPro" id="IPR014031">
    <property type="entry name" value="Ketoacyl_synth_C"/>
</dbReference>
<evidence type="ECO:0000256" key="1">
    <source>
        <dbReference type="ARBA" id="ARBA00005194"/>
    </source>
</evidence>
<dbReference type="Gene3D" id="3.40.47.10">
    <property type="match status" value="1"/>
</dbReference>
<dbReference type="SUPFAM" id="SSF53901">
    <property type="entry name" value="Thiolase-like"/>
    <property type="match status" value="1"/>
</dbReference>
<keyword evidence="2" id="KW-0596">Phosphopantetheine</keyword>
<dbReference type="PROSITE" id="PS00606">
    <property type="entry name" value="KS3_1"/>
    <property type="match status" value="1"/>
</dbReference>
<dbReference type="InterPro" id="IPR036736">
    <property type="entry name" value="ACP-like_sf"/>
</dbReference>
<feature type="compositionally biased region" description="Low complexity" evidence="5">
    <location>
        <begin position="560"/>
        <end position="576"/>
    </location>
</feature>
<sequence>MNTQPGFNQILDIILQELAQGCDASISSQDPLGARIADSIAAAAFMGRLSRRLHRSLPLTLFWGYATPAELAGHLAGHAAESAHALREEVKTGRAASLEPIAIVGLACRLPGAVDAASFRNLLRKGRCTVGPMPERVIGGRRQPRWRNPCYRGGFLSDATGLDRRIFGLSRHASSQMDPQQKLTLETGWAAIEDAGLDPAGLKAARGGVFIGAMWNDFAHYAAAGELSAHSATGMDSSIISARLSFLLGLTGPSMTINTACSSSLVAIHSACQSLRAGECEFALAGGVNVILSERNDAAMQALGVISPTGACHAFAAQADGYVRAEGCAILLLKPLHAALGDGNPVYGTICASGVNNNGYTASLTAPSARAQETLMREVCRQAGITPGDVDYLEAHGTGTLLGDPIEAAAAAAVYCRGQRRNAPLVIGSVKANIGHCEAASGVAGLIKIILSLYDGEIYPQADFHHPNPHIDLPALGIALPQQPIPWPAGNGRRLAALSSFGFGGTNAHAIIADDWQSRRPGAYNRQNPTAAETVNAAVNHQDRAAKAGAAADHQDRAAKAGAAADHQGTAAKAGASALRHRSDVIAERRGATLLFSGQGAHWTGMGLALADGNPAFRPRIMACDETVRKLAGWSLARRLYSPEEDFADIRIAWPCHLAMQLGIADMWRTMGLAASAVAGHSIGELAAAHWAGMLSLEEAFAISLAQAGWAAGQRGMMALIGLDWKQTGMLLTQADLPIDRAIRHQEHATVVSGSAKAMNALKTACLCEDIAFTPVNTTAAVHRTVTESQRASLEAALPKITAAPAEIAFFFIRAGRRRAGGRTALDALAGPVAQAA</sequence>
<dbReference type="Pfam" id="PF02801">
    <property type="entry name" value="Ketoacyl-synt_C"/>
    <property type="match status" value="1"/>
</dbReference>